<keyword evidence="3" id="KW-1185">Reference proteome</keyword>
<dbReference type="GO" id="GO:0004668">
    <property type="term" value="F:protein-arginine deiminase activity"/>
    <property type="evidence" value="ECO:0007669"/>
    <property type="project" value="InterPro"/>
</dbReference>
<dbReference type="PANTHER" id="PTHR31377:SF0">
    <property type="entry name" value="AGMATINE DEIMINASE-RELATED"/>
    <property type="match status" value="1"/>
</dbReference>
<comment type="caution">
    <text evidence="2">The sequence shown here is derived from an EMBL/GenBank/DDBJ whole genome shotgun (WGS) entry which is preliminary data.</text>
</comment>
<dbReference type="Proteomes" id="UP000005695">
    <property type="component" value="Unassembled WGS sequence"/>
</dbReference>
<reference evidence="2" key="2">
    <citation type="submission" date="2006-05" db="EMBL/GenBank/DDBJ databases">
        <title>Sequencing of the draft genome and assembly of Desulfuromonas acetoxidans DSM 684.</title>
        <authorList>
            <consortium name="US DOE Joint Genome Institute (JGI-PGF)"/>
            <person name="Copeland A."/>
            <person name="Lucas S."/>
            <person name="Lapidus A."/>
            <person name="Barry K."/>
            <person name="Detter J.C."/>
            <person name="Glavina del Rio T."/>
            <person name="Hammon N."/>
            <person name="Israni S."/>
            <person name="Dalin E."/>
            <person name="Tice H."/>
            <person name="Bruce D."/>
            <person name="Pitluck S."/>
            <person name="Richardson P."/>
        </authorList>
    </citation>
    <scope>NUCLEOTIDE SEQUENCE [LARGE SCALE GENOMIC DNA]</scope>
    <source>
        <strain evidence="2">DSM 684</strain>
    </source>
</reference>
<evidence type="ECO:0000313" key="3">
    <source>
        <dbReference type="Proteomes" id="UP000005695"/>
    </source>
</evidence>
<dbReference type="PANTHER" id="PTHR31377">
    <property type="entry name" value="AGMATINE DEIMINASE-RELATED"/>
    <property type="match status" value="1"/>
</dbReference>
<organism evidence="2 3">
    <name type="scientific">Desulfuromonas acetoxidans (strain DSM 684 / 11070)</name>
    <dbReference type="NCBI Taxonomy" id="281689"/>
    <lineage>
        <taxon>Bacteria</taxon>
        <taxon>Pseudomonadati</taxon>
        <taxon>Thermodesulfobacteriota</taxon>
        <taxon>Desulfuromonadia</taxon>
        <taxon>Desulfuromonadales</taxon>
        <taxon>Desulfuromonadaceae</taxon>
        <taxon>Desulfuromonas</taxon>
    </lineage>
</organism>
<proteinExistence type="predicted"/>
<evidence type="ECO:0000313" key="2">
    <source>
        <dbReference type="EMBL" id="EAT16251.1"/>
    </source>
</evidence>
<protein>
    <submittedName>
        <fullName evidence="2">Porphyromonas-type peptidyl-arginine deiminase</fullName>
    </submittedName>
</protein>
<accession>Q1K0V7</accession>
<dbReference type="GO" id="GO:0047632">
    <property type="term" value="F:agmatine deiminase activity"/>
    <property type="evidence" value="ECO:0007669"/>
    <property type="project" value="TreeGrafter"/>
</dbReference>
<dbReference type="InterPro" id="IPR007466">
    <property type="entry name" value="Peptidyl-Arg-deiminase_porph"/>
</dbReference>
<dbReference type="EMBL" id="AAEW02000006">
    <property type="protein sequence ID" value="EAT16251.1"/>
    <property type="molecule type" value="Genomic_DNA"/>
</dbReference>
<dbReference type="SUPFAM" id="SSF55909">
    <property type="entry name" value="Pentein"/>
    <property type="match status" value="1"/>
</dbReference>
<dbReference type="Gene3D" id="3.75.10.10">
    <property type="entry name" value="L-arginine/glycine Amidinotransferase, Chain A"/>
    <property type="match status" value="1"/>
</dbReference>
<dbReference type="Pfam" id="PF04371">
    <property type="entry name" value="PAD_porph"/>
    <property type="match status" value="1"/>
</dbReference>
<sequence>MSTTAPRLPAEWEAQDGVLLSWPTPHSDWADHLEQIVPVFIELVRHISRFEQVIIVTPQPSETITTLQQADIALQRVQCYAVATNDTWSRDFGPITVFKQQQPWLYDFGFNGWGLKFPADHDNQITRKLVELAAFTAPTHLQPLILEGGSIESDGNGVLLTTSTCLLSANRNPHLKKHDIEQFFHQQFGIQKTLWLDHGYLAGDDTDSHIDTLARLCPEHTIVYVQCDDPDDEHYPALKKMEQQLQSFTTLDGAPFRLLPLPWPQAVYDASGERLPATYANFLVINKALLVPVYNDPADQKALEVLRLAFPGHELIAIDCSAVILQHGSLHCLTMQLPKGTLS</sequence>
<name>Q1K0V7_DESA6</name>
<reference evidence="2" key="1">
    <citation type="submission" date="2006-05" db="EMBL/GenBank/DDBJ databases">
        <title>Annotation of the draft genome assembly of Desulfuromonas acetoxidans DSM 684.</title>
        <authorList>
            <consortium name="US DOE Joint Genome Institute (JGI-ORNL)"/>
            <person name="Larimer F."/>
            <person name="Land M."/>
            <person name="Hauser L."/>
        </authorList>
    </citation>
    <scope>NUCLEOTIDE SEQUENCE [LARGE SCALE GENOMIC DNA]</scope>
    <source>
        <strain evidence="2">DSM 684</strain>
    </source>
</reference>
<dbReference type="RefSeq" id="WP_005999509.1">
    <property type="nucleotide sequence ID" value="NZ_AAEW02000006.1"/>
</dbReference>
<dbReference type="GO" id="GO:0009446">
    <property type="term" value="P:putrescine biosynthetic process"/>
    <property type="evidence" value="ECO:0007669"/>
    <property type="project" value="InterPro"/>
</dbReference>
<evidence type="ECO:0000256" key="1">
    <source>
        <dbReference type="ARBA" id="ARBA00022801"/>
    </source>
</evidence>
<dbReference type="OrthoDB" id="9808013at2"/>
<keyword evidence="1" id="KW-0378">Hydrolase</keyword>
<dbReference type="AlphaFoldDB" id="Q1K0V7"/>
<gene>
    <name evidence="2" type="ORF">Dace_1715</name>
</gene>